<keyword evidence="3" id="KW-1185">Reference proteome</keyword>
<proteinExistence type="predicted"/>
<dbReference type="EMBL" id="CAXDID020000629">
    <property type="protein sequence ID" value="CAL6107153.1"/>
    <property type="molecule type" value="Genomic_DNA"/>
</dbReference>
<name>A0AA86RCM9_9EUKA</name>
<protein>
    <submittedName>
        <fullName evidence="1">Uncharacterized protein</fullName>
    </submittedName>
</protein>
<sequence length="551" mass="64640">MKDLYSSQGRVLIFDTDLNQIWSVIQFNQNIDNITDLMMEFKQQQMQQVKQELITISAIYDETKFRRFQFKNFTAKNLKLQATGNLQNLFGIHNDIVLTKGAQTNTIDKIYNQLDDNSMRIQYVKICCEQINACMQNTVAYKDKNMNVRNKQLFSTDVLSVVNRSTKFCYSNKNLDVHLQILKNPPLTFRITDQDDRPVNISFIVLELMFYQKEALNFTDEVGNPSQIKGHSKQQMFISLETDQQEIQLPRAISQISLSDASGNLDDVTFCINNSHVQILRYDCSKYPLTYEEMQKLNSVTVRIPDDEMYNELYSIFQSKSPDEELLQDFYLFNEPEFQDYQNKFIDYDFLKCLQQFMQRIFSDKDGVNKVGIKIEHDKINNQVKILTTYIRNDTVQNHGMTNFNNDFYYFGIQFVNDPTQNIVNRIFFKDQSEGNITNLFEKNPNNITGANKTLSVTYNVKVNLAEMFCYTSMFYIQVEQQDFDRTLGVIVADSLILQPTNKSVFLWKNVHTESKKLTFKIINYVETEDNKIVKVETKYIPNMQLRILVK</sequence>
<dbReference type="Proteomes" id="UP001642409">
    <property type="component" value="Unassembled WGS sequence"/>
</dbReference>
<dbReference type="AlphaFoldDB" id="A0AA86RCM9"/>
<evidence type="ECO:0000313" key="1">
    <source>
        <dbReference type="EMBL" id="CAI9973852.1"/>
    </source>
</evidence>
<evidence type="ECO:0000313" key="2">
    <source>
        <dbReference type="EMBL" id="CAL6107153.1"/>
    </source>
</evidence>
<dbReference type="EMBL" id="CATOUU010001127">
    <property type="protein sequence ID" value="CAI9973852.1"/>
    <property type="molecule type" value="Genomic_DNA"/>
</dbReference>
<reference evidence="2 3" key="2">
    <citation type="submission" date="2024-07" db="EMBL/GenBank/DDBJ databases">
        <authorList>
            <person name="Akdeniz Z."/>
        </authorList>
    </citation>
    <scope>NUCLEOTIDE SEQUENCE [LARGE SCALE GENOMIC DNA]</scope>
</reference>
<gene>
    <name evidence="1" type="ORF">HINF_LOCUS61497</name>
    <name evidence="2" type="ORF">HINF_LOCUS74316</name>
</gene>
<comment type="caution">
    <text evidence="1">The sequence shown here is derived from an EMBL/GenBank/DDBJ whole genome shotgun (WGS) entry which is preliminary data.</text>
</comment>
<accession>A0AA86RCM9</accession>
<reference evidence="1" key="1">
    <citation type="submission" date="2023-06" db="EMBL/GenBank/DDBJ databases">
        <authorList>
            <person name="Kurt Z."/>
        </authorList>
    </citation>
    <scope>NUCLEOTIDE SEQUENCE</scope>
</reference>
<evidence type="ECO:0000313" key="3">
    <source>
        <dbReference type="Proteomes" id="UP001642409"/>
    </source>
</evidence>
<organism evidence="1">
    <name type="scientific">Hexamita inflata</name>
    <dbReference type="NCBI Taxonomy" id="28002"/>
    <lineage>
        <taxon>Eukaryota</taxon>
        <taxon>Metamonada</taxon>
        <taxon>Diplomonadida</taxon>
        <taxon>Hexamitidae</taxon>
        <taxon>Hexamitinae</taxon>
        <taxon>Hexamita</taxon>
    </lineage>
</organism>